<dbReference type="HOGENOM" id="CLU_015408_0_0_9"/>
<reference evidence="2" key="1">
    <citation type="submission" date="2010-12" db="EMBL/GenBank/DDBJ databases">
        <title>Complete sequence of Bacillus cellulosilyticus DSM 2522.</title>
        <authorList>
            <consortium name="US DOE Joint Genome Institute"/>
            <person name="Lucas S."/>
            <person name="Copeland A."/>
            <person name="Lapidus A."/>
            <person name="Cheng J.-F."/>
            <person name="Bruce D."/>
            <person name="Goodwin L."/>
            <person name="Pitluck S."/>
            <person name="Chertkov O."/>
            <person name="Detter J.C."/>
            <person name="Han C."/>
            <person name="Tapia R."/>
            <person name="Land M."/>
            <person name="Hauser L."/>
            <person name="Jeffries C."/>
            <person name="Kyrpides N."/>
            <person name="Ivanova N."/>
            <person name="Mikhailova N."/>
            <person name="Brumm P."/>
            <person name="Mead D."/>
            <person name="Woyke T."/>
        </authorList>
    </citation>
    <scope>NUCLEOTIDE SEQUENCE [LARGE SCALE GENOMIC DNA]</scope>
    <source>
        <strain evidence="2">DSM 2522</strain>
    </source>
</reference>
<dbReference type="RefSeq" id="WP_013487449.1">
    <property type="nucleotide sequence ID" value="NC_014829.1"/>
</dbReference>
<dbReference type="GO" id="GO:0016301">
    <property type="term" value="F:kinase activity"/>
    <property type="evidence" value="ECO:0007669"/>
    <property type="project" value="UniProtKB-KW"/>
</dbReference>
<dbReference type="Proteomes" id="UP000001401">
    <property type="component" value="Chromosome"/>
</dbReference>
<feature type="domain" description="Pyruvate phosphate dikinase AMP/ATP-binding" evidence="1">
    <location>
        <begin position="287"/>
        <end position="663"/>
    </location>
</feature>
<evidence type="ECO:0000259" key="1">
    <source>
        <dbReference type="Pfam" id="PF01326"/>
    </source>
</evidence>
<dbReference type="InterPro" id="IPR013815">
    <property type="entry name" value="ATP_grasp_subdomain_1"/>
</dbReference>
<organism evidence="2 3">
    <name type="scientific">Evansella cellulosilytica (strain ATCC 21833 / DSM 2522 / FERM P-1141 / JCM 9156 / N-4)</name>
    <name type="common">Bacillus cellulosilyticus</name>
    <dbReference type="NCBI Taxonomy" id="649639"/>
    <lineage>
        <taxon>Bacteria</taxon>
        <taxon>Bacillati</taxon>
        <taxon>Bacillota</taxon>
        <taxon>Bacilli</taxon>
        <taxon>Bacillales</taxon>
        <taxon>Bacillaceae</taxon>
        <taxon>Evansella</taxon>
    </lineage>
</organism>
<evidence type="ECO:0000313" key="3">
    <source>
        <dbReference type="Proteomes" id="UP000001401"/>
    </source>
</evidence>
<evidence type="ECO:0000313" key="2">
    <source>
        <dbReference type="EMBL" id="ADU29108.1"/>
    </source>
</evidence>
<dbReference type="EMBL" id="CP002394">
    <property type="protein sequence ID" value="ADU29108.1"/>
    <property type="molecule type" value="Genomic_DNA"/>
</dbReference>
<sequence length="849" mass="98113">MDLHEKVSTGVSGLDHVIDRLRLGDNVVWQVDSVEDYKEVVRPYVKQAKLDNRKMVYVRFGKHEPIFEEADGVKIYYLEANKGFESFATEIHRLMEQEGRKAFYVFDCLTDLLQYWHSDLMIGNFFNVTCPYLYELDTIAYFGIIRNAHTYNTIARIRETTQLLLDLYKINGNIYVHPLKVWQRYSPTMFFPHLIKGDEAISITSSAESAMLFSHIHRGEERLDHRDVIFSKAREKLQLPLKEQEETKKKLMTMLIGHESRMLKLCNEYFTLFDLVQIASREVGTGYIGGKSVGMLLARKIVEKDGGERFQPYIEPHDSFYLGSDIFYTYIVQNGWWKLRKKQRTKSGYYTYAAELKEKMLYGKFPSNIQEQFVQTLEYFGQSPIIVRSSSLLEDNFGNAFSGKYESVFCANQGTLEERYEAFENAIRTVYASTMSEDALTYRMNRGLFEKDEQMAVLVQRVSGDHYDDLFFPHLAGVGNSSNLYVWDKNIDMDAGMLRLVFGLGTRAVDRTVEDYAKIVTLDNPLRLPMIHMEDKQKFSQHHVDVLSLSENELTTRKWDDVSEIDFNISKGLFATFDYEMESRLRELGYRDRKVPYILDFEKLFKTTQFTSVMKDMLALLSKVYDYPVDIEFTANFTSDTEFKVNLVQCRPLQTRGLGHSVKLPELTDKQDCFIATNGNFMGGNVHLSIDYVVYVNGDTYLERNEQGKHEVARQIGKINNELKGKNIMLVGPGRWGTTTASLGVPVHFRELSHMAVICEVSSSGLMPELSYGSHFFQDLVETGIFYVAIFNERDDVVFQPGHILKKKNMLTSIISDSEKFSDVIHIAKTEGMQLYSDIVTQQLLCRER</sequence>
<dbReference type="GO" id="GO:0005524">
    <property type="term" value="F:ATP binding"/>
    <property type="evidence" value="ECO:0007669"/>
    <property type="project" value="InterPro"/>
</dbReference>
<dbReference type="STRING" id="649639.Bcell_0828"/>
<proteinExistence type="predicted"/>
<protein>
    <submittedName>
        <fullName evidence="2">Pyruvate phosphate dikinase PEP/pyruvate-binding protein</fullName>
    </submittedName>
</protein>
<keyword evidence="2" id="KW-0418">Kinase</keyword>
<dbReference type="SUPFAM" id="SSF56059">
    <property type="entry name" value="Glutathione synthetase ATP-binding domain-like"/>
    <property type="match status" value="1"/>
</dbReference>
<keyword evidence="3" id="KW-1185">Reference proteome</keyword>
<dbReference type="KEGG" id="bco:Bcell_0828"/>
<dbReference type="AlphaFoldDB" id="E6U0R0"/>
<dbReference type="Gene3D" id="3.30.1490.20">
    <property type="entry name" value="ATP-grasp fold, A domain"/>
    <property type="match status" value="1"/>
</dbReference>
<dbReference type="InterPro" id="IPR002192">
    <property type="entry name" value="PPDK_AMP/ATP-bd"/>
</dbReference>
<dbReference type="Pfam" id="PF01326">
    <property type="entry name" value="PPDK_N"/>
    <property type="match status" value="1"/>
</dbReference>
<dbReference type="eggNOG" id="COG0574">
    <property type="taxonomic scope" value="Bacteria"/>
</dbReference>
<gene>
    <name evidence="2" type="ordered locus">Bcell_0828</name>
</gene>
<accession>E6U0R0</accession>
<keyword evidence="2" id="KW-0670">Pyruvate</keyword>
<name>E6U0R0_EVAC2</name>
<dbReference type="OrthoDB" id="9812167at2"/>
<keyword evidence="2" id="KW-0808">Transferase</keyword>